<feature type="non-terminal residue" evidence="1">
    <location>
        <position position="1"/>
    </location>
</feature>
<dbReference type="Gene3D" id="3.30.70.270">
    <property type="match status" value="1"/>
</dbReference>
<dbReference type="Proteomes" id="UP000257109">
    <property type="component" value="Unassembled WGS sequence"/>
</dbReference>
<comment type="caution">
    <text evidence="1">The sequence shown here is derived from an EMBL/GenBank/DDBJ whole genome shotgun (WGS) entry which is preliminary data.</text>
</comment>
<name>A0A371G4U5_MUCPR</name>
<dbReference type="PANTHER" id="PTHR24559">
    <property type="entry name" value="TRANSPOSON TY3-I GAG-POL POLYPROTEIN"/>
    <property type="match status" value="1"/>
</dbReference>
<dbReference type="InterPro" id="IPR053134">
    <property type="entry name" value="RNA-dir_DNA_polymerase"/>
</dbReference>
<dbReference type="EMBL" id="QJKJ01006759">
    <property type="protein sequence ID" value="RDX85568.1"/>
    <property type="molecule type" value="Genomic_DNA"/>
</dbReference>
<reference evidence="1" key="1">
    <citation type="submission" date="2018-05" db="EMBL/GenBank/DDBJ databases">
        <title>Draft genome of Mucuna pruriens seed.</title>
        <authorList>
            <person name="Nnadi N.E."/>
            <person name="Vos R."/>
            <person name="Hasami M.H."/>
            <person name="Devisetty U.K."/>
            <person name="Aguiy J.C."/>
        </authorList>
    </citation>
    <scope>NUCLEOTIDE SEQUENCE [LARGE SCALE GENOMIC DNA]</scope>
    <source>
        <strain evidence="1">JCA_2017</strain>
    </source>
</reference>
<proteinExistence type="predicted"/>
<dbReference type="PANTHER" id="PTHR24559:SF444">
    <property type="entry name" value="REVERSE TRANSCRIPTASE DOMAIN-CONTAINING PROTEIN"/>
    <property type="match status" value="1"/>
</dbReference>
<accession>A0A371G4U5</accession>
<dbReference type="InterPro" id="IPR043128">
    <property type="entry name" value="Rev_trsase/Diguanyl_cyclase"/>
</dbReference>
<sequence length="309" mass="36510">MTIDYVVKLKNSQDTFFIARIKLEREHFNYRKICERSMTKDIISHQLPRNLLMSIIGQQDDSYALRKFEPYERREVYQLNYEKPCSASSMTVAEEEFFIPQRRKKCDQSRHTTCKCKDETMIHFNYKMKGCIRKDHPNPKRESNSSNQSLRANQVKKFLRKDVQVFIKLVSLKLERGIIDVDVCSLPLESGVMTLSIASYRILSLELVELKRRLEKMLEKQFVRLVCHSGSTTLASQEEGREYRLLSTRLDDLVDKTFRPYLDRFVVVLIDDILNWEECVKHLRVVLQALRNKWSYSKMSSVSFGLKDL</sequence>
<keyword evidence="2" id="KW-1185">Reference proteome</keyword>
<evidence type="ECO:0000313" key="2">
    <source>
        <dbReference type="Proteomes" id="UP000257109"/>
    </source>
</evidence>
<gene>
    <name evidence="1" type="ORF">CR513_33228</name>
</gene>
<organism evidence="1 2">
    <name type="scientific">Mucuna pruriens</name>
    <name type="common">Velvet bean</name>
    <name type="synonym">Dolichos pruriens</name>
    <dbReference type="NCBI Taxonomy" id="157652"/>
    <lineage>
        <taxon>Eukaryota</taxon>
        <taxon>Viridiplantae</taxon>
        <taxon>Streptophyta</taxon>
        <taxon>Embryophyta</taxon>
        <taxon>Tracheophyta</taxon>
        <taxon>Spermatophyta</taxon>
        <taxon>Magnoliopsida</taxon>
        <taxon>eudicotyledons</taxon>
        <taxon>Gunneridae</taxon>
        <taxon>Pentapetalae</taxon>
        <taxon>rosids</taxon>
        <taxon>fabids</taxon>
        <taxon>Fabales</taxon>
        <taxon>Fabaceae</taxon>
        <taxon>Papilionoideae</taxon>
        <taxon>50 kb inversion clade</taxon>
        <taxon>NPAAA clade</taxon>
        <taxon>indigoferoid/millettioid clade</taxon>
        <taxon>Phaseoleae</taxon>
        <taxon>Mucuna</taxon>
    </lineage>
</organism>
<dbReference type="SUPFAM" id="SSF56672">
    <property type="entry name" value="DNA/RNA polymerases"/>
    <property type="match status" value="1"/>
</dbReference>
<dbReference type="AlphaFoldDB" id="A0A371G4U5"/>
<dbReference type="InterPro" id="IPR043502">
    <property type="entry name" value="DNA/RNA_pol_sf"/>
</dbReference>
<evidence type="ECO:0000313" key="1">
    <source>
        <dbReference type="EMBL" id="RDX85568.1"/>
    </source>
</evidence>
<protein>
    <submittedName>
        <fullName evidence="1">Uncharacterized protein</fullName>
    </submittedName>
</protein>